<dbReference type="Proteomes" id="UP001154078">
    <property type="component" value="Chromosome 5"/>
</dbReference>
<proteinExistence type="predicted"/>
<keyword evidence="2" id="KW-1185">Reference proteome</keyword>
<evidence type="ECO:0000313" key="2">
    <source>
        <dbReference type="Proteomes" id="UP001154078"/>
    </source>
</evidence>
<accession>A0A9P0B8T4</accession>
<dbReference type="OrthoDB" id="6779410at2759"/>
<gene>
    <name evidence="1" type="ORF">MELIAE_LOCUS7616</name>
</gene>
<dbReference type="AlphaFoldDB" id="A0A9P0B8T4"/>
<evidence type="ECO:0000313" key="1">
    <source>
        <dbReference type="EMBL" id="CAH0556731.1"/>
    </source>
</evidence>
<dbReference type="EMBL" id="OV121136">
    <property type="protein sequence ID" value="CAH0556731.1"/>
    <property type="molecule type" value="Genomic_DNA"/>
</dbReference>
<name>A0A9P0B8T4_BRAAE</name>
<sequence length="153" mass="17963">MNLGEAKSVFKRGQRCTQMHVSDMEKGVPVKSKKVADIKKLLEAHYGENWLKEEKLQFLRTFLRTFSYKLNNPRHLHRQSVVHKQLSSAYWQVRTNSIAVKPWNGWHRDAFVARVLYGKPRQRETRKVLPGRFKGEFSVKYEASDVVYSKGLN</sequence>
<protein>
    <submittedName>
        <fullName evidence="1">Uncharacterized protein</fullName>
    </submittedName>
</protein>
<organism evidence="1 2">
    <name type="scientific">Brassicogethes aeneus</name>
    <name type="common">Rape pollen beetle</name>
    <name type="synonym">Meligethes aeneus</name>
    <dbReference type="NCBI Taxonomy" id="1431903"/>
    <lineage>
        <taxon>Eukaryota</taxon>
        <taxon>Metazoa</taxon>
        <taxon>Ecdysozoa</taxon>
        <taxon>Arthropoda</taxon>
        <taxon>Hexapoda</taxon>
        <taxon>Insecta</taxon>
        <taxon>Pterygota</taxon>
        <taxon>Neoptera</taxon>
        <taxon>Endopterygota</taxon>
        <taxon>Coleoptera</taxon>
        <taxon>Polyphaga</taxon>
        <taxon>Cucujiformia</taxon>
        <taxon>Nitidulidae</taxon>
        <taxon>Meligethinae</taxon>
        <taxon>Brassicogethes</taxon>
    </lineage>
</organism>
<reference evidence="1" key="1">
    <citation type="submission" date="2021-12" db="EMBL/GenBank/DDBJ databases">
        <authorList>
            <person name="King R."/>
        </authorList>
    </citation>
    <scope>NUCLEOTIDE SEQUENCE</scope>
</reference>